<evidence type="ECO:0000313" key="1">
    <source>
        <dbReference type="EMBL" id="CDQ95769.1"/>
    </source>
</evidence>
<dbReference type="EMBL" id="FR950348">
    <property type="protein sequence ID" value="CDQ99818.1"/>
    <property type="molecule type" value="Genomic_DNA"/>
</dbReference>
<proteinExistence type="predicted"/>
<sequence>MANPGQKVVLITGCSSGIGLRMAVMLAKDEKQRYHGKRVTSRAFRKYSHTL</sequence>
<dbReference type="AlphaFoldDB" id="A0A060Z6W9"/>
<reference evidence="2" key="2">
    <citation type="submission" date="2014-03" db="EMBL/GenBank/DDBJ databases">
        <authorList>
            <person name="Genoscope - CEA"/>
        </authorList>
    </citation>
    <scope>NUCLEOTIDE SEQUENCE</scope>
</reference>
<name>A0A060Z6W9_ONCMY</name>
<reference evidence="2" key="1">
    <citation type="journal article" date="2014" name="Nat. Commun.">
        <title>The rainbow trout genome provides novel insights into evolution after whole-genome duplication in vertebrates.</title>
        <authorList>
            <person name="Berthelot C."/>
            <person name="Brunet F."/>
            <person name="Chalopin D."/>
            <person name="Juanchich A."/>
            <person name="Bernard M."/>
            <person name="Noel B."/>
            <person name="Bento P."/>
            <person name="Da Silva C."/>
            <person name="Labadie K."/>
            <person name="Alberti A."/>
            <person name="Aury J.M."/>
            <person name="Louis A."/>
            <person name="Dehais P."/>
            <person name="Bardou P."/>
            <person name="Montfort J."/>
            <person name="Klopp C."/>
            <person name="Cabau C."/>
            <person name="Gaspin C."/>
            <person name="Thorgaard G.H."/>
            <person name="Boussaha M."/>
            <person name="Quillet E."/>
            <person name="Guyomard R."/>
            <person name="Galiana D."/>
            <person name="Bobe J."/>
            <person name="Volff J.N."/>
            <person name="Genet C."/>
            <person name="Wincker P."/>
            <person name="Jaillon O."/>
            <person name="Roest Crollius H."/>
            <person name="Guiguen Y."/>
        </authorList>
    </citation>
    <scope>NUCLEOTIDE SEQUENCE [LARGE SCALE GENOMIC DNA]</scope>
</reference>
<evidence type="ECO:0000313" key="2">
    <source>
        <dbReference type="EMBL" id="CDQ99818.1"/>
    </source>
</evidence>
<protein>
    <recommendedName>
        <fullName evidence="4">Retinol dehydrogenase 8</fullName>
    </recommendedName>
</protein>
<dbReference type="STRING" id="8022.A0A060Z6W9"/>
<dbReference type="SUPFAM" id="SSF51735">
    <property type="entry name" value="NAD(P)-binding Rossmann-fold domains"/>
    <property type="match status" value="1"/>
</dbReference>
<gene>
    <name evidence="2" type="ORF">GSONMT00009985001</name>
    <name evidence="1" type="ORF">GSONMT00011506001</name>
</gene>
<dbReference type="EMBL" id="FR922643">
    <property type="protein sequence ID" value="CDQ95769.1"/>
    <property type="molecule type" value="Genomic_DNA"/>
</dbReference>
<dbReference type="Proteomes" id="UP000193380">
    <property type="component" value="Unassembled WGS sequence"/>
</dbReference>
<dbReference type="InterPro" id="IPR036291">
    <property type="entry name" value="NAD(P)-bd_dom_sf"/>
</dbReference>
<organism evidence="2 3">
    <name type="scientific">Oncorhynchus mykiss</name>
    <name type="common">Rainbow trout</name>
    <name type="synonym">Salmo gairdneri</name>
    <dbReference type="NCBI Taxonomy" id="8022"/>
    <lineage>
        <taxon>Eukaryota</taxon>
        <taxon>Metazoa</taxon>
        <taxon>Chordata</taxon>
        <taxon>Craniata</taxon>
        <taxon>Vertebrata</taxon>
        <taxon>Euteleostomi</taxon>
        <taxon>Actinopterygii</taxon>
        <taxon>Neopterygii</taxon>
        <taxon>Teleostei</taxon>
        <taxon>Protacanthopterygii</taxon>
        <taxon>Salmoniformes</taxon>
        <taxon>Salmonidae</taxon>
        <taxon>Salmoninae</taxon>
        <taxon>Oncorhynchus</taxon>
    </lineage>
</organism>
<dbReference type="PaxDb" id="8022-A0A060Z6W9"/>
<accession>A0A060Z6W9</accession>
<evidence type="ECO:0000313" key="3">
    <source>
        <dbReference type="Proteomes" id="UP000193380"/>
    </source>
</evidence>
<dbReference type="Gene3D" id="3.40.50.720">
    <property type="entry name" value="NAD(P)-binding Rossmann-like Domain"/>
    <property type="match status" value="1"/>
</dbReference>
<evidence type="ECO:0008006" key="4">
    <source>
        <dbReference type="Google" id="ProtNLM"/>
    </source>
</evidence>